<dbReference type="InterPro" id="IPR020588">
    <property type="entry name" value="RecA_ATP-bd"/>
</dbReference>
<dbReference type="NCBIfam" id="TIGR02238">
    <property type="entry name" value="recomb_DMC1"/>
    <property type="match status" value="1"/>
</dbReference>
<dbReference type="InterPro" id="IPR011940">
    <property type="entry name" value="Dmc1"/>
</dbReference>
<dbReference type="Proteomes" id="UP000219799">
    <property type="component" value="Chromosome 5"/>
</dbReference>
<dbReference type="GO" id="GO:0007131">
    <property type="term" value="P:reciprocal meiotic recombination"/>
    <property type="evidence" value="ECO:0007669"/>
    <property type="project" value="InterPro"/>
</dbReference>
<proteinExistence type="inferred from homology"/>
<evidence type="ECO:0000256" key="1">
    <source>
        <dbReference type="ARBA" id="ARBA00004123"/>
    </source>
</evidence>
<keyword evidence="6" id="KW-0539">Nucleus</keyword>
<dbReference type="PROSITE" id="PS50163">
    <property type="entry name" value="RECA_3"/>
    <property type="match status" value="1"/>
</dbReference>
<dbReference type="EMBL" id="LT594493">
    <property type="protein sequence ID" value="SBT74981.1"/>
    <property type="molecule type" value="Genomic_DNA"/>
</dbReference>
<dbReference type="PANTHER" id="PTHR22942">
    <property type="entry name" value="RECA/RAD51/RADA DNA STRAND-PAIRING FAMILY MEMBER"/>
    <property type="match status" value="1"/>
</dbReference>
<dbReference type="InterPro" id="IPR020587">
    <property type="entry name" value="RecA_monomer-monomer_interface"/>
</dbReference>
<evidence type="ECO:0000256" key="4">
    <source>
        <dbReference type="ARBA" id="ARBA00022840"/>
    </source>
</evidence>
<keyword evidence="8" id="KW-0131">Cell cycle</keyword>
<accession>A0A1C3KLV5</accession>
<dbReference type="GO" id="GO:0003690">
    <property type="term" value="F:double-stranded DNA binding"/>
    <property type="evidence" value="ECO:0007669"/>
    <property type="project" value="TreeGrafter"/>
</dbReference>
<dbReference type="Pfam" id="PF08423">
    <property type="entry name" value="Rad51"/>
    <property type="match status" value="1"/>
</dbReference>
<dbReference type="SUPFAM" id="SSF52540">
    <property type="entry name" value="P-loop containing nucleoside triphosphate hydrolases"/>
    <property type="match status" value="1"/>
</dbReference>
<keyword evidence="7" id="KW-0469">Meiosis</keyword>
<comment type="subcellular location">
    <subcellularLocation>
        <location evidence="1">Nucleus</location>
    </subcellularLocation>
</comment>
<evidence type="ECO:0000259" key="11">
    <source>
        <dbReference type="PROSITE" id="PS50163"/>
    </source>
</evidence>
<dbReference type="InterPro" id="IPR010995">
    <property type="entry name" value="DNA_repair_Rad51/TF_NusA_a-hlx"/>
</dbReference>
<dbReference type="PIRSF" id="PIRSF005856">
    <property type="entry name" value="Rad51"/>
    <property type="match status" value="1"/>
</dbReference>
<dbReference type="GO" id="GO:0140664">
    <property type="term" value="F:ATP-dependent DNA damage sensor activity"/>
    <property type="evidence" value="ECO:0007669"/>
    <property type="project" value="InterPro"/>
</dbReference>
<dbReference type="GO" id="GO:0000730">
    <property type="term" value="P:DNA recombinase assembly"/>
    <property type="evidence" value="ECO:0007669"/>
    <property type="project" value="TreeGrafter"/>
</dbReference>
<dbReference type="InterPro" id="IPR016467">
    <property type="entry name" value="DNA_recomb/repair_RecA-like"/>
</dbReference>
<dbReference type="FunFam" id="3.40.50.300:FF:000239">
    <property type="entry name" value="Meiotic recombination protein DMC1"/>
    <property type="match status" value="1"/>
</dbReference>
<dbReference type="AlphaFoldDB" id="A0A1C3KLV5"/>
<dbReference type="PANTHER" id="PTHR22942:SF30">
    <property type="entry name" value="MEIOTIC RECOMBINATION PROTEIN DMC1_LIM15 HOMOLOG"/>
    <property type="match status" value="1"/>
</dbReference>
<dbReference type="PROSITE" id="PS50162">
    <property type="entry name" value="RECA_2"/>
    <property type="match status" value="1"/>
</dbReference>
<evidence type="ECO:0000313" key="13">
    <source>
        <dbReference type="Proteomes" id="UP000219799"/>
    </source>
</evidence>
<keyword evidence="3 9" id="KW-0547">Nucleotide-binding</keyword>
<dbReference type="GO" id="GO:0000794">
    <property type="term" value="C:condensed nuclear chromosome"/>
    <property type="evidence" value="ECO:0007669"/>
    <property type="project" value="TreeGrafter"/>
</dbReference>
<organism evidence="12 13">
    <name type="scientific">Plasmodium malariae</name>
    <dbReference type="NCBI Taxonomy" id="5858"/>
    <lineage>
        <taxon>Eukaryota</taxon>
        <taxon>Sar</taxon>
        <taxon>Alveolata</taxon>
        <taxon>Apicomplexa</taxon>
        <taxon>Aconoidasida</taxon>
        <taxon>Haemosporida</taxon>
        <taxon>Plasmodiidae</taxon>
        <taxon>Plasmodium</taxon>
        <taxon>Plasmodium (Plasmodium)</taxon>
    </lineage>
</organism>
<dbReference type="VEuPathDB" id="PlasmoDB:PmUG01_05031700"/>
<feature type="domain" description="RecA family profile 2" evidence="11">
    <location>
        <begin position="284"/>
        <end position="347"/>
    </location>
</feature>
<dbReference type="SUPFAM" id="SSF47794">
    <property type="entry name" value="Rad51 N-terminal domain-like"/>
    <property type="match status" value="1"/>
</dbReference>
<dbReference type="CDD" id="cd19514">
    <property type="entry name" value="DMC1"/>
    <property type="match status" value="1"/>
</dbReference>
<protein>
    <submittedName>
        <fullName evidence="12">Meiotic recombination protein DMC1, putative</fullName>
    </submittedName>
</protein>
<evidence type="ECO:0000259" key="10">
    <source>
        <dbReference type="PROSITE" id="PS50162"/>
    </source>
</evidence>
<comment type="similarity">
    <text evidence="2">Belongs to the RecA family. DMC1 subfamily.</text>
</comment>
<name>A0A1C3KLV5_PLAMA</name>
<gene>
    <name evidence="12" type="primary">PmlGA01_050020800</name>
    <name evidence="12" type="ORF">PMLGA01_050020800</name>
</gene>
<dbReference type="GO" id="GO:0070192">
    <property type="term" value="P:chromosome organization involved in meiotic cell cycle"/>
    <property type="evidence" value="ECO:0007669"/>
    <property type="project" value="TreeGrafter"/>
</dbReference>
<sequence length="375" mass="41103">MATLPASKSTSKVAITAEIEQEALKEQQFQEIEKLQDLGINAADINKLKGSGYCTILSLIQTTKKELCNVKGISEAKVDKILEVASKIENCSSFITANQLVQKRSKVLKITTGSTTLDQTLGGGIESMSITELFGENRCGKTQICHTLAVTAQLPKNVSGGNGKVCYIDTEGTFRPEKICKIAERYGVNGEDVLDNILYARAFTHEHLYHLLAISAAKMCEEPFALLVVDSIISLFRVDFSGRGELSERQQKLNKTMSILSKLGEQFNIAIVITNQVMSDPGATMTFIANPMKPVGGHVIGHASTIRLSLRKGKGDQRVCKVYDAPNLPEIECIFQLSDSGIIDATDQAKKYTPTIIKKKKKKKSSSFILLRCLH</sequence>
<dbReference type="Gene3D" id="3.40.50.300">
    <property type="entry name" value="P-loop containing nucleotide triphosphate hydrolases"/>
    <property type="match status" value="1"/>
</dbReference>
<evidence type="ECO:0000256" key="7">
    <source>
        <dbReference type="ARBA" id="ARBA00023254"/>
    </source>
</evidence>
<dbReference type="InterPro" id="IPR027417">
    <property type="entry name" value="P-loop_NTPase"/>
</dbReference>
<dbReference type="FunFam" id="1.10.150.20:FF:000080">
    <property type="entry name" value="Meiotic recombination protein DMC1"/>
    <property type="match status" value="1"/>
</dbReference>
<reference evidence="12 13" key="1">
    <citation type="submission" date="2016-06" db="EMBL/GenBank/DDBJ databases">
        <authorList>
            <consortium name="Pathogen Informatics"/>
        </authorList>
    </citation>
    <scope>NUCLEOTIDE SEQUENCE [LARGE SCALE GENOMIC DNA]</scope>
    <source>
        <strain evidence="12">PmlGA01</strain>
    </source>
</reference>
<dbReference type="GO" id="GO:0042148">
    <property type="term" value="P:DNA strand invasion"/>
    <property type="evidence" value="ECO:0007669"/>
    <property type="project" value="TreeGrafter"/>
</dbReference>
<dbReference type="GO" id="GO:0000150">
    <property type="term" value="F:DNA strand exchange activity"/>
    <property type="evidence" value="ECO:0007669"/>
    <property type="project" value="InterPro"/>
</dbReference>
<dbReference type="SMART" id="SM00382">
    <property type="entry name" value="AAA"/>
    <property type="match status" value="1"/>
</dbReference>
<dbReference type="NCBIfam" id="NF003301">
    <property type="entry name" value="PRK04301.1"/>
    <property type="match status" value="1"/>
</dbReference>
<keyword evidence="4 9" id="KW-0067">ATP-binding</keyword>
<dbReference type="InterPro" id="IPR013632">
    <property type="entry name" value="Rad51_C"/>
</dbReference>
<dbReference type="GO" id="GO:0006312">
    <property type="term" value="P:mitotic recombination"/>
    <property type="evidence" value="ECO:0007669"/>
    <property type="project" value="TreeGrafter"/>
</dbReference>
<dbReference type="Gene3D" id="1.10.150.20">
    <property type="entry name" value="5' to 3' exonuclease, C-terminal subdomain"/>
    <property type="match status" value="1"/>
</dbReference>
<dbReference type="Pfam" id="PF14520">
    <property type="entry name" value="HHH_5"/>
    <property type="match status" value="1"/>
</dbReference>
<evidence type="ECO:0000256" key="2">
    <source>
        <dbReference type="ARBA" id="ARBA00008897"/>
    </source>
</evidence>
<evidence type="ECO:0000256" key="5">
    <source>
        <dbReference type="ARBA" id="ARBA00023125"/>
    </source>
</evidence>
<keyword evidence="5" id="KW-0238">DNA-binding</keyword>
<evidence type="ECO:0000256" key="6">
    <source>
        <dbReference type="ARBA" id="ARBA00023242"/>
    </source>
</evidence>
<feature type="domain" description="RecA family profile 1" evidence="10">
    <location>
        <begin position="106"/>
        <end position="277"/>
    </location>
</feature>
<evidence type="ECO:0000256" key="3">
    <source>
        <dbReference type="ARBA" id="ARBA00022741"/>
    </source>
</evidence>
<dbReference type="GO" id="GO:0005524">
    <property type="term" value="F:ATP binding"/>
    <property type="evidence" value="ECO:0007669"/>
    <property type="project" value="UniProtKB-KW"/>
</dbReference>
<dbReference type="GO" id="GO:0003697">
    <property type="term" value="F:single-stranded DNA binding"/>
    <property type="evidence" value="ECO:0007669"/>
    <property type="project" value="TreeGrafter"/>
</dbReference>
<dbReference type="InterPro" id="IPR003593">
    <property type="entry name" value="AAA+_ATPase"/>
</dbReference>
<evidence type="ECO:0000256" key="9">
    <source>
        <dbReference type="RuleBase" id="RU003422"/>
    </source>
</evidence>
<evidence type="ECO:0000256" key="8">
    <source>
        <dbReference type="ARBA" id="ARBA00023306"/>
    </source>
</evidence>
<evidence type="ECO:0000313" key="12">
    <source>
        <dbReference type="EMBL" id="SBT74981.1"/>
    </source>
</evidence>